<feature type="domain" description="HTH araC/xylS-type" evidence="1">
    <location>
        <begin position="145"/>
        <end position="257"/>
    </location>
</feature>
<proteinExistence type="predicted"/>
<dbReference type="EMBL" id="JAIQ01000084">
    <property type="protein sequence ID" value="KLE00418.1"/>
    <property type="molecule type" value="Genomic_DNA"/>
</dbReference>
<dbReference type="InterPro" id="IPR046532">
    <property type="entry name" value="DUF6597"/>
</dbReference>
<protein>
    <recommendedName>
        <fullName evidence="1">HTH araC/xylS-type domain-containing protein</fullName>
    </recommendedName>
</protein>
<dbReference type="RefSeq" id="WP_046996618.1">
    <property type="nucleotide sequence ID" value="NZ_JAIQ01000084.1"/>
</dbReference>
<dbReference type="PATRIC" id="fig|1447256.3.peg.1076"/>
<dbReference type="GO" id="GO:0043565">
    <property type="term" value="F:sequence-specific DNA binding"/>
    <property type="evidence" value="ECO:0007669"/>
    <property type="project" value="InterPro"/>
</dbReference>
<dbReference type="InterPro" id="IPR018060">
    <property type="entry name" value="HTH_AraC"/>
</dbReference>
<evidence type="ECO:0000259" key="1">
    <source>
        <dbReference type="PROSITE" id="PS01124"/>
    </source>
</evidence>
<dbReference type="PROSITE" id="PS01124">
    <property type="entry name" value="HTH_ARAC_FAMILY_2"/>
    <property type="match status" value="1"/>
</dbReference>
<dbReference type="SMART" id="SM00342">
    <property type="entry name" value="HTH_ARAC"/>
    <property type="match status" value="1"/>
</dbReference>
<dbReference type="GO" id="GO:0003700">
    <property type="term" value="F:DNA-binding transcription factor activity"/>
    <property type="evidence" value="ECO:0007669"/>
    <property type="project" value="InterPro"/>
</dbReference>
<evidence type="ECO:0000313" key="2">
    <source>
        <dbReference type="EMBL" id="KLE00418.1"/>
    </source>
</evidence>
<sequence length="270" mass="32162">MFQFKTFKPNIKLQKWVKSYWFVDYNETLDVIKKEKIILPYDNVCLLMIIDIQKNISYSDVTLKRGIYVCPPTLNRHNLNLESNIYYVDISLYPGVFYKLFGIPVCELEDRVYEIKELSLNFDVSIIDLLFELKGSNLSSLNTLDEYLFKIFQNMQEDSLLSNLYELTKNPNLENFYNQNRLSIRQIQRKVKDFTGLAPKSIERVNRFYNTLKLIKSNENNINFKNIIFENNFYDQSSFIKEFKFFSGTTPSLFILNCENFLQYKCTIFC</sequence>
<dbReference type="AlphaFoldDB" id="A0A0G9K855"/>
<evidence type="ECO:0000313" key="3">
    <source>
        <dbReference type="Proteomes" id="UP000035514"/>
    </source>
</evidence>
<gene>
    <name evidence="2" type="ORF">AA20_05535</name>
</gene>
<dbReference type="Pfam" id="PF20240">
    <property type="entry name" value="DUF6597"/>
    <property type="match status" value="1"/>
</dbReference>
<organism evidence="2 3">
    <name type="scientific">Aliarcobacter butzleri L348</name>
    <dbReference type="NCBI Taxonomy" id="1447256"/>
    <lineage>
        <taxon>Bacteria</taxon>
        <taxon>Pseudomonadati</taxon>
        <taxon>Campylobacterota</taxon>
        <taxon>Epsilonproteobacteria</taxon>
        <taxon>Campylobacterales</taxon>
        <taxon>Arcobacteraceae</taxon>
        <taxon>Aliarcobacter</taxon>
    </lineage>
</organism>
<accession>A0A0G9K855</accession>
<dbReference type="Proteomes" id="UP000035514">
    <property type="component" value="Unassembled WGS sequence"/>
</dbReference>
<dbReference type="Gene3D" id="1.10.10.60">
    <property type="entry name" value="Homeodomain-like"/>
    <property type="match status" value="1"/>
</dbReference>
<reference evidence="2 3" key="1">
    <citation type="submission" date="2014-01" db="EMBL/GenBank/DDBJ databases">
        <title>Development of a Comparative Genomic Fingerprinting Assay for High Resolution Genotyping of Arcobacter butzleri.</title>
        <authorList>
            <person name="Webb A.L."/>
            <person name="Inglis G.D."/>
            <person name="Kruczkiewicz P."/>
            <person name="Selinger L.B."/>
            <person name="Taboada E.N."/>
        </authorList>
    </citation>
    <scope>NUCLEOTIDE SEQUENCE [LARGE SCALE GENOMIC DNA]</scope>
    <source>
        <strain evidence="2 3">L348</strain>
    </source>
</reference>
<name>A0A0G9K855_9BACT</name>
<comment type="caution">
    <text evidence="2">The sequence shown here is derived from an EMBL/GenBank/DDBJ whole genome shotgun (WGS) entry which is preliminary data.</text>
</comment>